<dbReference type="SUPFAM" id="SSF46785">
    <property type="entry name" value="Winged helix' DNA-binding domain"/>
    <property type="match status" value="1"/>
</dbReference>
<comment type="caution">
    <text evidence="6">The sequence shown here is derived from an EMBL/GenBank/DDBJ whole genome shotgun (WGS) entry which is preliminary data.</text>
</comment>
<gene>
    <name evidence="6" type="ORF">DES47_102575</name>
</gene>
<organism evidence="6 7">
    <name type="scientific">Roseateles toxinivorans</name>
    <dbReference type="NCBI Taxonomy" id="270368"/>
    <lineage>
        <taxon>Bacteria</taxon>
        <taxon>Pseudomonadati</taxon>
        <taxon>Pseudomonadota</taxon>
        <taxon>Betaproteobacteria</taxon>
        <taxon>Burkholderiales</taxon>
        <taxon>Sphaerotilaceae</taxon>
        <taxon>Roseateles</taxon>
    </lineage>
</organism>
<name>A0A4R6QQS7_9BURK</name>
<proteinExistence type="predicted"/>
<evidence type="ECO:0000313" key="6">
    <source>
        <dbReference type="EMBL" id="TDP72829.1"/>
    </source>
</evidence>
<dbReference type="SMART" id="SM00419">
    <property type="entry name" value="HTH_CRP"/>
    <property type="match status" value="1"/>
</dbReference>
<dbReference type="Pfam" id="PF00027">
    <property type="entry name" value="cNMP_binding"/>
    <property type="match status" value="1"/>
</dbReference>
<feature type="domain" description="Cyclic nucleotide-binding" evidence="4">
    <location>
        <begin position="26"/>
        <end position="86"/>
    </location>
</feature>
<dbReference type="PROSITE" id="PS50042">
    <property type="entry name" value="CNMP_BINDING_3"/>
    <property type="match status" value="1"/>
</dbReference>
<dbReference type="InterPro" id="IPR012318">
    <property type="entry name" value="HTH_CRP"/>
</dbReference>
<dbReference type="GO" id="GO:0006355">
    <property type="term" value="P:regulation of DNA-templated transcription"/>
    <property type="evidence" value="ECO:0007669"/>
    <property type="project" value="InterPro"/>
</dbReference>
<dbReference type="InterPro" id="IPR014710">
    <property type="entry name" value="RmlC-like_jellyroll"/>
</dbReference>
<dbReference type="Gene3D" id="1.10.10.10">
    <property type="entry name" value="Winged helix-like DNA-binding domain superfamily/Winged helix DNA-binding domain"/>
    <property type="match status" value="1"/>
</dbReference>
<dbReference type="AlphaFoldDB" id="A0A4R6QQS7"/>
<dbReference type="InterPro" id="IPR036388">
    <property type="entry name" value="WH-like_DNA-bd_sf"/>
</dbReference>
<reference evidence="6 7" key="1">
    <citation type="submission" date="2019-03" db="EMBL/GenBank/DDBJ databases">
        <title>Genomic Encyclopedia of Type Strains, Phase IV (KMG-IV): sequencing the most valuable type-strain genomes for metagenomic binning, comparative biology and taxonomic classification.</title>
        <authorList>
            <person name="Goeker M."/>
        </authorList>
    </citation>
    <scope>NUCLEOTIDE SEQUENCE [LARGE SCALE GENOMIC DNA]</scope>
    <source>
        <strain evidence="6 7">DSM 16998</strain>
    </source>
</reference>
<accession>A0A4R6QQS7</accession>
<evidence type="ECO:0000256" key="1">
    <source>
        <dbReference type="ARBA" id="ARBA00023015"/>
    </source>
</evidence>
<evidence type="ECO:0000259" key="5">
    <source>
        <dbReference type="PROSITE" id="PS51063"/>
    </source>
</evidence>
<feature type="domain" description="HTH crp-type" evidence="5">
    <location>
        <begin position="150"/>
        <end position="225"/>
    </location>
</feature>
<dbReference type="EMBL" id="SNXS01000002">
    <property type="protein sequence ID" value="TDP72829.1"/>
    <property type="molecule type" value="Genomic_DNA"/>
</dbReference>
<keyword evidence="3" id="KW-0804">Transcription</keyword>
<sequence>MTETRCADCPLRPLPLFLEHSTDEVDLVQSLKRREVRLEADETLIHEGQTDAPLYTLREGWAFRYKTLSDGRRQILSFLLAGDFIGVQQKMGDAAAHGVDTLTPALFCVFQRDSLWELHRRSPTMGFNITWLTAHEESLVDDTLLSVGRRSAEERIAMLLILLFKRAAALQKNDGANGVPFPLTQQHIADGLGLSLVHTNKTLRKLERRGLHRIADGRLFMRDVKALARLADLFGDGHPPPRPLI</sequence>
<dbReference type="InterPro" id="IPR018490">
    <property type="entry name" value="cNMP-bd_dom_sf"/>
</dbReference>
<keyword evidence="7" id="KW-1185">Reference proteome</keyword>
<protein>
    <submittedName>
        <fullName evidence="6">CRP-like cAMP-binding protein</fullName>
    </submittedName>
</protein>
<keyword evidence="2" id="KW-0238">DNA-binding</keyword>
<keyword evidence="1" id="KW-0805">Transcription regulation</keyword>
<dbReference type="Pfam" id="PF13545">
    <property type="entry name" value="HTH_Crp_2"/>
    <property type="match status" value="1"/>
</dbReference>
<evidence type="ECO:0000256" key="2">
    <source>
        <dbReference type="ARBA" id="ARBA00023125"/>
    </source>
</evidence>
<dbReference type="Gene3D" id="2.60.120.10">
    <property type="entry name" value="Jelly Rolls"/>
    <property type="match status" value="1"/>
</dbReference>
<evidence type="ECO:0000256" key="3">
    <source>
        <dbReference type="ARBA" id="ARBA00023163"/>
    </source>
</evidence>
<dbReference type="CDD" id="cd00038">
    <property type="entry name" value="CAP_ED"/>
    <property type="match status" value="1"/>
</dbReference>
<dbReference type="InterPro" id="IPR000595">
    <property type="entry name" value="cNMP-bd_dom"/>
</dbReference>
<dbReference type="InParanoid" id="A0A4R6QQS7"/>
<evidence type="ECO:0000259" key="4">
    <source>
        <dbReference type="PROSITE" id="PS50042"/>
    </source>
</evidence>
<dbReference type="RefSeq" id="WP_243748220.1">
    <property type="nucleotide sequence ID" value="NZ_SNXS01000002.1"/>
</dbReference>
<evidence type="ECO:0000313" key="7">
    <source>
        <dbReference type="Proteomes" id="UP000295361"/>
    </source>
</evidence>
<dbReference type="GO" id="GO:0003677">
    <property type="term" value="F:DNA binding"/>
    <property type="evidence" value="ECO:0007669"/>
    <property type="project" value="UniProtKB-KW"/>
</dbReference>
<dbReference type="PROSITE" id="PS51063">
    <property type="entry name" value="HTH_CRP_2"/>
    <property type="match status" value="1"/>
</dbReference>
<dbReference type="InterPro" id="IPR036390">
    <property type="entry name" value="WH_DNA-bd_sf"/>
</dbReference>
<dbReference type="SUPFAM" id="SSF51206">
    <property type="entry name" value="cAMP-binding domain-like"/>
    <property type="match status" value="1"/>
</dbReference>
<dbReference type="Proteomes" id="UP000295361">
    <property type="component" value="Unassembled WGS sequence"/>
</dbReference>